<dbReference type="Gene3D" id="3.40.640.10">
    <property type="entry name" value="Type I PLP-dependent aspartate aminotransferase-like (Major domain)"/>
    <property type="match status" value="1"/>
</dbReference>
<evidence type="ECO:0000259" key="7">
    <source>
        <dbReference type="Pfam" id="PF00155"/>
    </source>
</evidence>
<keyword evidence="3 6" id="KW-0032">Aminotransferase</keyword>
<dbReference type="InterPro" id="IPR015421">
    <property type="entry name" value="PyrdxlP-dep_Trfase_major"/>
</dbReference>
<evidence type="ECO:0000256" key="5">
    <source>
        <dbReference type="ARBA" id="ARBA00022898"/>
    </source>
</evidence>
<dbReference type="GO" id="GO:0008483">
    <property type="term" value="F:transaminase activity"/>
    <property type="evidence" value="ECO:0007669"/>
    <property type="project" value="UniProtKB-KW"/>
</dbReference>
<comment type="caution">
    <text evidence="8">The sequence shown here is derived from an EMBL/GenBank/DDBJ whole genome shotgun (WGS) entry which is preliminary data.</text>
</comment>
<dbReference type="PRINTS" id="PR00753">
    <property type="entry name" value="ACCSYNTHASE"/>
</dbReference>
<keyword evidence="5" id="KW-0663">Pyridoxal phosphate</keyword>
<dbReference type="Proteomes" id="UP000238205">
    <property type="component" value="Unassembled WGS sequence"/>
</dbReference>
<dbReference type="GO" id="GO:0030170">
    <property type="term" value="F:pyridoxal phosphate binding"/>
    <property type="evidence" value="ECO:0007669"/>
    <property type="project" value="InterPro"/>
</dbReference>
<dbReference type="PANTHER" id="PTHR46383:SF4">
    <property type="entry name" value="AMINOTRANSFERASE"/>
    <property type="match status" value="1"/>
</dbReference>
<evidence type="ECO:0000256" key="4">
    <source>
        <dbReference type="ARBA" id="ARBA00022679"/>
    </source>
</evidence>
<dbReference type="RefSeq" id="WP_342751963.1">
    <property type="nucleotide sequence ID" value="NZ_PVTO01000002.1"/>
</dbReference>
<dbReference type="InterPro" id="IPR004839">
    <property type="entry name" value="Aminotransferase_I/II_large"/>
</dbReference>
<dbReference type="EMBL" id="PVTO01000002">
    <property type="protein sequence ID" value="PRY83974.1"/>
    <property type="molecule type" value="Genomic_DNA"/>
</dbReference>
<dbReference type="EC" id="2.6.1.-" evidence="6"/>
<feature type="domain" description="Aminotransferase class I/classII large" evidence="7">
    <location>
        <begin position="30"/>
        <end position="381"/>
    </location>
</feature>
<dbReference type="InterPro" id="IPR015422">
    <property type="entry name" value="PyrdxlP-dep_Trfase_small"/>
</dbReference>
<comment type="similarity">
    <text evidence="2 6">Belongs to the class-I pyridoxal-phosphate-dependent aminotransferase family.</text>
</comment>
<organism evidence="8 9">
    <name type="scientific">Alkalibacterium olivapovliticus</name>
    <dbReference type="NCBI Taxonomy" id="99907"/>
    <lineage>
        <taxon>Bacteria</taxon>
        <taxon>Bacillati</taxon>
        <taxon>Bacillota</taxon>
        <taxon>Bacilli</taxon>
        <taxon>Lactobacillales</taxon>
        <taxon>Carnobacteriaceae</taxon>
        <taxon>Alkalibacterium</taxon>
    </lineage>
</organism>
<evidence type="ECO:0000256" key="6">
    <source>
        <dbReference type="RuleBase" id="RU000481"/>
    </source>
</evidence>
<accession>A0A2T0WBT5</accession>
<dbReference type="PANTHER" id="PTHR46383">
    <property type="entry name" value="ASPARTATE AMINOTRANSFERASE"/>
    <property type="match status" value="1"/>
</dbReference>
<gene>
    <name evidence="8" type="ORF">CLV38_102161</name>
</gene>
<reference evidence="8 9" key="1">
    <citation type="submission" date="2018-03" db="EMBL/GenBank/DDBJ databases">
        <title>Genomic Encyclopedia of Archaeal and Bacterial Type Strains, Phase II (KMG-II): from individual species to whole genera.</title>
        <authorList>
            <person name="Goeker M."/>
        </authorList>
    </citation>
    <scope>NUCLEOTIDE SEQUENCE [LARGE SCALE GENOMIC DNA]</scope>
    <source>
        <strain evidence="8 9">DSM 13175</strain>
    </source>
</reference>
<sequence length="389" mass="43577">MSKSLFNTEVLKSEISQIRQFDEQVSEFGDLIRLTLGQPDFPTPYHVKEAAKRAIDDDFSFYTQTAGYMLLREAAADFVKEKYNLSYDPKDEILATVGATEALAAVLLTLLNPGDKVIIPSPFFSLYESLVRYAKAEPIFIDTSDSGFIVDPDVLDATMHEHRDNLKAVIFNYPNNPTGTTWNKETVERISTIFEKYPETIAISDEIYSEIVYDQPFVSLGEHLREQTIVINGLSKSHAMTGWRLGLIFAPRYLTEQIVKTHQSLVTSASSITQFAGIEALTVGKDDALPMKEQYQIRRDVVIKALRSLDFEIAEPTGAFYIFAKIPEAFAQTSFDFCYALAKETKVAIIPGSAFGAAGEGYVRISYAASLENITEAMDRITHYVNSKR</sequence>
<dbReference type="PROSITE" id="PS00105">
    <property type="entry name" value="AA_TRANSFER_CLASS_1"/>
    <property type="match status" value="1"/>
</dbReference>
<comment type="cofactor">
    <cofactor evidence="1 6">
        <name>pyridoxal 5'-phosphate</name>
        <dbReference type="ChEBI" id="CHEBI:597326"/>
    </cofactor>
</comment>
<dbReference type="GO" id="GO:0006520">
    <property type="term" value="P:amino acid metabolic process"/>
    <property type="evidence" value="ECO:0007669"/>
    <property type="project" value="InterPro"/>
</dbReference>
<evidence type="ECO:0000313" key="8">
    <source>
        <dbReference type="EMBL" id="PRY83974.1"/>
    </source>
</evidence>
<proteinExistence type="inferred from homology"/>
<evidence type="ECO:0000256" key="1">
    <source>
        <dbReference type="ARBA" id="ARBA00001933"/>
    </source>
</evidence>
<protein>
    <recommendedName>
        <fullName evidence="6">Aminotransferase</fullName>
        <ecNumber evidence="6">2.6.1.-</ecNumber>
    </recommendedName>
</protein>
<name>A0A2T0WBT5_9LACT</name>
<dbReference type="AlphaFoldDB" id="A0A2T0WBT5"/>
<evidence type="ECO:0000256" key="2">
    <source>
        <dbReference type="ARBA" id="ARBA00007441"/>
    </source>
</evidence>
<keyword evidence="4 6" id="KW-0808">Transferase</keyword>
<dbReference type="SUPFAM" id="SSF53383">
    <property type="entry name" value="PLP-dependent transferases"/>
    <property type="match status" value="1"/>
</dbReference>
<keyword evidence="9" id="KW-1185">Reference proteome</keyword>
<dbReference type="InterPro" id="IPR050596">
    <property type="entry name" value="AspAT/PAT-like"/>
</dbReference>
<dbReference type="Pfam" id="PF00155">
    <property type="entry name" value="Aminotran_1_2"/>
    <property type="match status" value="1"/>
</dbReference>
<evidence type="ECO:0000256" key="3">
    <source>
        <dbReference type="ARBA" id="ARBA00022576"/>
    </source>
</evidence>
<dbReference type="InterPro" id="IPR015424">
    <property type="entry name" value="PyrdxlP-dep_Trfase"/>
</dbReference>
<dbReference type="CDD" id="cd00609">
    <property type="entry name" value="AAT_like"/>
    <property type="match status" value="1"/>
</dbReference>
<dbReference type="Gene3D" id="3.90.1150.10">
    <property type="entry name" value="Aspartate Aminotransferase, domain 1"/>
    <property type="match status" value="1"/>
</dbReference>
<evidence type="ECO:0000313" key="9">
    <source>
        <dbReference type="Proteomes" id="UP000238205"/>
    </source>
</evidence>
<dbReference type="InterPro" id="IPR004838">
    <property type="entry name" value="NHTrfase_class1_PyrdxlP-BS"/>
</dbReference>